<dbReference type="PROSITE" id="PS00154">
    <property type="entry name" value="ATPASE_E1_E2"/>
    <property type="match status" value="1"/>
</dbReference>
<keyword evidence="6" id="KW-0472">Membrane</keyword>
<evidence type="ECO:0000313" key="10">
    <source>
        <dbReference type="Proteomes" id="UP000005291"/>
    </source>
</evidence>
<dbReference type="Gene3D" id="2.70.150.10">
    <property type="entry name" value="Calcium-transporting ATPase, cytoplasmic transduction domain A"/>
    <property type="match status" value="1"/>
</dbReference>
<dbReference type="NCBIfam" id="TIGR01512">
    <property type="entry name" value="ATPase-IB2_Cd"/>
    <property type="match status" value="1"/>
</dbReference>
<feature type="domain" description="P-type ATPase A" evidence="8">
    <location>
        <begin position="251"/>
        <end position="347"/>
    </location>
</feature>
<gene>
    <name evidence="9" type="ORF">MICAG_3500024</name>
</gene>
<dbReference type="Pfam" id="PF00702">
    <property type="entry name" value="Hydrolase"/>
    <property type="match status" value="1"/>
</dbReference>
<dbReference type="CDD" id="cd07550">
    <property type="entry name" value="P-type_ATPase_HM"/>
    <property type="match status" value="1"/>
</dbReference>
<dbReference type="SUPFAM" id="SSF81653">
    <property type="entry name" value="Calcium ATPase, transduction domain A"/>
    <property type="match status" value="1"/>
</dbReference>
<reference evidence="9 10" key="1">
    <citation type="submission" date="2012-04" db="EMBL/GenBank/DDBJ databases">
        <authorList>
            <person name="Genoscope - CEA"/>
        </authorList>
    </citation>
    <scope>NUCLEOTIDE SEQUENCE [LARGE SCALE GENOMIC DNA]</scope>
    <source>
        <strain evidence="9 10">9808</strain>
    </source>
</reference>
<organism evidence="9 10">
    <name type="scientific">Microcystis aeruginosa PCC 9808</name>
    <dbReference type="NCBI Taxonomy" id="1160284"/>
    <lineage>
        <taxon>Bacteria</taxon>
        <taxon>Bacillati</taxon>
        <taxon>Cyanobacteriota</taxon>
        <taxon>Cyanophyceae</taxon>
        <taxon>Oscillatoriophycideae</taxon>
        <taxon>Chroococcales</taxon>
        <taxon>Microcystaceae</taxon>
        <taxon>Microcystis</taxon>
    </lineage>
</organism>
<dbReference type="InterPro" id="IPR018303">
    <property type="entry name" value="ATPase_P-typ_P_site"/>
</dbReference>
<evidence type="ECO:0000313" key="9">
    <source>
        <dbReference type="EMBL" id="CCI27491.1"/>
    </source>
</evidence>
<evidence type="ECO:0000256" key="5">
    <source>
        <dbReference type="ARBA" id="ARBA00022989"/>
    </source>
</evidence>
<dbReference type="PRINTS" id="PR00120">
    <property type="entry name" value="HATPASE"/>
</dbReference>
<sequence>MPVSSIYQPTPIKMTFTDTTEKVIVQPDILNETAAIVPKAHEFSQDYHILHSLEGRWRVKIERLGYDPDYASNLVAILEDSNVIEQVRCNEAAESLIIEYNYEEISPEQLREYILLSMEEADRGYLLTTKAAIAPTSHEINYWERLGIPAASLALALVAFPLELPPLLVGGLILAACLPAYGRAWEGISEEKQLTVDFLDSLAITLSAAQGHFIPPAFMISLIESGEVIRDVTARSSERQTLDLLDSLGKYAWIEQDGVEVQVPLKDVKEGHLVIVYPGDLIPIDGKIIRGQGLIDQQKLTGESVPVHREVDDEVYASTLLVEGQLAILVERTGNNTRAGVVVELMKAAPVHDTRVENYAAKFANIAVLPTLLIGAGIFAFTGDLARTTAIITLDFGTGIRVSVPTAVLAGLTYAARTGVYIRSGRAIEMLAKVDCVVFDKTGTLTQGNASVTDIQVTAQGVTAAEILCLAASAEQGLSHPVAHAIVQQAQQQGTETKTCEEWDYRVGLGVVAQIEGRQLLVGSSRFMKTEGIDISASEQFKTGGVSLAYVARDGILIGVIMYADPIRTESPGVIAELHKQGISTHMLTGDVQQVADAVAQELGMRRDEVHAQAFPERKVEVVQQLKAQGKTVAFIGDGINDSAALAYADVSISFAAGSDIARETADVVLMDNDLSGLTHAIGISKQVMDIIYQNALIVGIPNLGALAVGVLFALDPLLAIIINNGSAILAGLNGLRPALGGEKTTYRDEPNV</sequence>
<dbReference type="GO" id="GO:0046872">
    <property type="term" value="F:metal ion binding"/>
    <property type="evidence" value="ECO:0007669"/>
    <property type="project" value="UniProtKB-KW"/>
</dbReference>
<comment type="caution">
    <text evidence="9">The sequence shown here is derived from an EMBL/GenBank/DDBJ whole genome shotgun (WGS) entry which is preliminary data.</text>
</comment>
<dbReference type="GO" id="GO:0005524">
    <property type="term" value="F:ATP binding"/>
    <property type="evidence" value="ECO:0007669"/>
    <property type="project" value="UniProtKB-UniRule"/>
</dbReference>
<evidence type="ECO:0000256" key="6">
    <source>
        <dbReference type="ARBA" id="ARBA00023136"/>
    </source>
</evidence>
<dbReference type="InterPro" id="IPR001757">
    <property type="entry name" value="P_typ_ATPase"/>
</dbReference>
<name>I4HZL7_MICAE</name>
<dbReference type="Pfam" id="PF00122">
    <property type="entry name" value="E1-E2_ATPase"/>
    <property type="match status" value="1"/>
</dbReference>
<dbReference type="SFLD" id="SFLDF00027">
    <property type="entry name" value="p-type_atpase"/>
    <property type="match status" value="1"/>
</dbReference>
<dbReference type="GO" id="GO:0016887">
    <property type="term" value="F:ATP hydrolysis activity"/>
    <property type="evidence" value="ECO:0007669"/>
    <property type="project" value="InterPro"/>
</dbReference>
<keyword evidence="5" id="KW-1133">Transmembrane helix</keyword>
<dbReference type="HOGENOM" id="CLU_001771_6_3_3"/>
<dbReference type="NCBIfam" id="TIGR01525">
    <property type="entry name" value="ATPase-IB_hvy"/>
    <property type="match status" value="1"/>
</dbReference>
<comment type="similarity">
    <text evidence="2 7">Belongs to the cation transport ATPase (P-type) (TC 3.A.3) family. Type IB subfamily.</text>
</comment>
<accession>I4HZL7</accession>
<evidence type="ECO:0000256" key="4">
    <source>
        <dbReference type="ARBA" id="ARBA00022967"/>
    </source>
</evidence>
<keyword evidence="7" id="KW-0479">Metal-binding</keyword>
<keyword evidence="7" id="KW-1003">Cell membrane</keyword>
<keyword evidence="7" id="KW-0067">ATP-binding</keyword>
<dbReference type="Gene3D" id="3.40.1110.10">
    <property type="entry name" value="Calcium-transporting ATPase, cytoplasmic domain N"/>
    <property type="match status" value="1"/>
</dbReference>
<dbReference type="SUPFAM" id="SSF56784">
    <property type="entry name" value="HAD-like"/>
    <property type="match status" value="1"/>
</dbReference>
<dbReference type="InterPro" id="IPR008250">
    <property type="entry name" value="ATPase_P-typ_transduc_dom_A_sf"/>
</dbReference>
<evidence type="ECO:0000256" key="2">
    <source>
        <dbReference type="ARBA" id="ARBA00006024"/>
    </source>
</evidence>
<evidence type="ECO:0000256" key="3">
    <source>
        <dbReference type="ARBA" id="ARBA00022692"/>
    </source>
</evidence>
<dbReference type="GO" id="GO:0005886">
    <property type="term" value="C:plasma membrane"/>
    <property type="evidence" value="ECO:0007669"/>
    <property type="project" value="UniProtKB-SubCell"/>
</dbReference>
<keyword evidence="7" id="KW-0547">Nucleotide-binding</keyword>
<dbReference type="EMBL" id="CAIN01000280">
    <property type="protein sequence ID" value="CCI27491.1"/>
    <property type="molecule type" value="Genomic_DNA"/>
</dbReference>
<dbReference type="InterPro" id="IPR044492">
    <property type="entry name" value="P_typ_ATPase_HD_dom"/>
</dbReference>
<dbReference type="AlphaFoldDB" id="I4HZL7"/>
<dbReference type="InterPro" id="IPR036412">
    <property type="entry name" value="HAD-like_sf"/>
</dbReference>
<dbReference type="SFLD" id="SFLDS00003">
    <property type="entry name" value="Haloacid_Dehalogenase"/>
    <property type="match status" value="1"/>
</dbReference>
<dbReference type="InterPro" id="IPR059000">
    <property type="entry name" value="ATPase_P-type_domA"/>
</dbReference>
<dbReference type="PANTHER" id="PTHR48085:SF5">
    <property type="entry name" value="CADMIUM_ZINC-TRANSPORTING ATPASE HMA4-RELATED"/>
    <property type="match status" value="1"/>
</dbReference>
<comment type="subcellular location">
    <subcellularLocation>
        <location evidence="7">Cell membrane</location>
    </subcellularLocation>
    <subcellularLocation>
        <location evidence="1">Membrane</location>
        <topology evidence="1">Multi-pass membrane protein</topology>
    </subcellularLocation>
</comment>
<evidence type="ECO:0000256" key="7">
    <source>
        <dbReference type="RuleBase" id="RU362081"/>
    </source>
</evidence>
<dbReference type="NCBIfam" id="TIGR01494">
    <property type="entry name" value="ATPase_P-type"/>
    <property type="match status" value="1"/>
</dbReference>
<dbReference type="GO" id="GO:0019829">
    <property type="term" value="F:ATPase-coupled monoatomic cation transmembrane transporter activity"/>
    <property type="evidence" value="ECO:0007669"/>
    <property type="project" value="InterPro"/>
</dbReference>
<dbReference type="PANTHER" id="PTHR48085">
    <property type="entry name" value="CADMIUM/ZINC-TRANSPORTING ATPASE HMA2-RELATED"/>
    <property type="match status" value="1"/>
</dbReference>
<proteinExistence type="inferred from homology"/>
<dbReference type="Gene3D" id="3.40.50.1000">
    <property type="entry name" value="HAD superfamily/HAD-like"/>
    <property type="match status" value="1"/>
</dbReference>
<dbReference type="Pfam" id="PF19991">
    <property type="entry name" value="HMA_2"/>
    <property type="match status" value="1"/>
</dbReference>
<keyword evidence="3" id="KW-0812">Transmembrane</keyword>
<dbReference type="InterPro" id="IPR027256">
    <property type="entry name" value="P-typ_ATPase_IB"/>
</dbReference>
<dbReference type="InterPro" id="IPR051014">
    <property type="entry name" value="Cation_Transport_ATPase_IB"/>
</dbReference>
<keyword evidence="4" id="KW-1278">Translocase</keyword>
<dbReference type="InterPro" id="IPR023214">
    <property type="entry name" value="HAD_sf"/>
</dbReference>
<protein>
    <submittedName>
        <fullName evidence="9">Genome sequencing data, contig C253</fullName>
    </submittedName>
</protein>
<dbReference type="Proteomes" id="UP000005291">
    <property type="component" value="Unassembled WGS sequence"/>
</dbReference>
<dbReference type="InterPro" id="IPR023299">
    <property type="entry name" value="ATPase_P-typ_cyto_dom_N"/>
</dbReference>
<evidence type="ECO:0000259" key="8">
    <source>
        <dbReference type="Pfam" id="PF00122"/>
    </source>
</evidence>
<evidence type="ECO:0000256" key="1">
    <source>
        <dbReference type="ARBA" id="ARBA00004141"/>
    </source>
</evidence>
<dbReference type="SFLD" id="SFLDG00002">
    <property type="entry name" value="C1.7:_P-type_atpase_like"/>
    <property type="match status" value="1"/>
</dbReference>
<dbReference type="PRINTS" id="PR00119">
    <property type="entry name" value="CATATPASE"/>
</dbReference>